<name>A0A4R6BDQ7_9STAP</name>
<protein>
    <recommendedName>
        <fullName evidence="4">Prepilin-type N-terminal cleavage/methylation domain-containing protein</fullName>
    </recommendedName>
</protein>
<dbReference type="InterPro" id="IPR016977">
    <property type="entry name" value="ComGF"/>
</dbReference>
<evidence type="ECO:0000313" key="3">
    <source>
        <dbReference type="Proteomes" id="UP000295310"/>
    </source>
</evidence>
<comment type="caution">
    <text evidence="2">The sequence shown here is derived from an EMBL/GenBank/DDBJ whole genome shotgun (WGS) entry which is preliminary data.</text>
</comment>
<evidence type="ECO:0008006" key="4">
    <source>
        <dbReference type="Google" id="ProtNLM"/>
    </source>
</evidence>
<accession>A0A4R6BDQ7</accession>
<evidence type="ECO:0000313" key="2">
    <source>
        <dbReference type="EMBL" id="TDL97882.1"/>
    </source>
</evidence>
<gene>
    <name evidence="2" type="ORF">ERX27_06380</name>
</gene>
<dbReference type="EMBL" id="SCWA01000009">
    <property type="protein sequence ID" value="TDL97882.1"/>
    <property type="molecule type" value="Genomic_DNA"/>
</dbReference>
<keyword evidence="1" id="KW-0812">Transmembrane</keyword>
<feature type="transmembrane region" description="Helical" evidence="1">
    <location>
        <begin position="20"/>
        <end position="43"/>
    </location>
</feature>
<dbReference type="Proteomes" id="UP000295310">
    <property type="component" value="Unassembled WGS sequence"/>
</dbReference>
<keyword evidence="1" id="KW-1133">Transmembrane helix</keyword>
<reference evidence="2 3" key="1">
    <citation type="submission" date="2019-01" db="EMBL/GenBank/DDBJ databases">
        <title>Draft genome sequences of the type strains of six Macrococcus species.</title>
        <authorList>
            <person name="Mazhar S."/>
            <person name="Altermann E."/>
            <person name="Hill C."/>
            <person name="Mcauliffe O."/>
        </authorList>
    </citation>
    <scope>NUCLEOTIDE SEQUENCE [LARGE SCALE GENOMIC DNA]</scope>
    <source>
        <strain evidence="2 3">CCM4811</strain>
    </source>
</reference>
<dbReference type="OrthoDB" id="2418019at2"/>
<keyword evidence="3" id="KW-1185">Reference proteome</keyword>
<sequence length="151" mass="17551">MSTIMNSVPKTTASAKDEGFTLLEMLLNLAIAVMLISLFPLIITNISIFKASAQDNYDINVELCLRDLIAETKDMRLVVVNKELLAKEDTYRTYNYSFDGLRIIRKAENSGYVILMERVKSARFYEQNGSFYLEMTYQDKWRVIHEVFQIR</sequence>
<dbReference type="AlphaFoldDB" id="A0A4R6BDQ7"/>
<evidence type="ECO:0000256" key="1">
    <source>
        <dbReference type="SAM" id="Phobius"/>
    </source>
</evidence>
<dbReference type="Pfam" id="PF15980">
    <property type="entry name" value="ComGF"/>
    <property type="match status" value="1"/>
</dbReference>
<keyword evidence="1" id="KW-0472">Membrane</keyword>
<proteinExistence type="predicted"/>
<organism evidence="2 3">
    <name type="scientific">Macrococcus brunensis</name>
    <dbReference type="NCBI Taxonomy" id="198483"/>
    <lineage>
        <taxon>Bacteria</taxon>
        <taxon>Bacillati</taxon>
        <taxon>Bacillota</taxon>
        <taxon>Bacilli</taxon>
        <taxon>Bacillales</taxon>
        <taxon>Staphylococcaceae</taxon>
        <taxon>Macrococcus</taxon>
    </lineage>
</organism>